<evidence type="ECO:0000313" key="12">
    <source>
        <dbReference type="EMBL" id="SFZ83682.1"/>
    </source>
</evidence>
<dbReference type="STRING" id="665118.SAMN02983003_1786"/>
<evidence type="ECO:0000256" key="6">
    <source>
        <dbReference type="ARBA" id="ARBA00022801"/>
    </source>
</evidence>
<gene>
    <name evidence="12" type="ORF">SAMN02983003_1786</name>
</gene>
<evidence type="ECO:0000256" key="10">
    <source>
        <dbReference type="ARBA" id="ARBA00093448"/>
    </source>
</evidence>
<keyword evidence="5" id="KW-0732">Signal</keyword>
<comment type="similarity">
    <text evidence="10">Belongs to the peptidase M15 family.</text>
</comment>
<name>A0A1K2HXJ8_9HYPH</name>
<evidence type="ECO:0000256" key="4">
    <source>
        <dbReference type="ARBA" id="ARBA00022723"/>
    </source>
</evidence>
<dbReference type="GO" id="GO:0071555">
    <property type="term" value="P:cell wall organization"/>
    <property type="evidence" value="ECO:0007669"/>
    <property type="project" value="UniProtKB-KW"/>
</dbReference>
<evidence type="ECO:0000256" key="11">
    <source>
        <dbReference type="ARBA" id="ARBA00093666"/>
    </source>
</evidence>
<dbReference type="Pfam" id="PF05951">
    <property type="entry name" value="Peptidase_M15_2"/>
    <property type="match status" value="1"/>
</dbReference>
<sequence>MMSLLVVTGAALAASGDRTLTFYYTHTRETGTFTFRRNGQYDQKVLGQLNQFLRDWRRNEPAKMDPALFDLIWEVYQDVRGSQPIHIVSAYRSPKTNEMLRSKSSGVAENSQHMRGHAMDFFIPGVPLNRLREAAMRRQVGGVGYYPTSGSPFVHLDTGTVRAWPRMTRAQLKSVFPDGRTLHLPTDGKPLSNEGRRYAEAEWNKCRMVPCSGAARPATTMLASSGEPPVPARPSRTLASMLFGNGQQQPAQPVVAEVAAQEPAQRSVQTVAIAAPIPAPLPAQRAALRDDEVAPDTTPAVMVTALVAPVPARKSSTMMLATRAPLPRESAVTAVAAFGGATASPPGSAEGLMAAYAPPMAQDPDAQRALRMLIERETAAAARPASVPRAPVLSPVSAPEIGIDSIRTASIGSSAIDAVKGLFDTTWSAVSRVGAPDQMSVALQSLVERRRPVASLQTRPVTLIAPEVDHVNETLVHPVLMSDGHFAVLYDAEGYLDKATELGPRTASFGFVPETTPLPVSDRFVGNTPQFLAIR</sequence>
<dbReference type="PANTHER" id="PTHR37425">
    <property type="match status" value="1"/>
</dbReference>
<dbReference type="Gene3D" id="3.30.1380.10">
    <property type="match status" value="1"/>
</dbReference>
<reference evidence="12 13" key="1">
    <citation type="submission" date="2016-11" db="EMBL/GenBank/DDBJ databases">
        <authorList>
            <person name="Jaros S."/>
            <person name="Januszkiewicz K."/>
            <person name="Wedrychowicz H."/>
        </authorList>
    </citation>
    <scope>NUCLEOTIDE SEQUENCE [LARGE SCALE GENOMIC DNA]</scope>
    <source>
        <strain evidence="12 13">ATCC 23634</strain>
    </source>
</reference>
<comment type="pathway">
    <text evidence="2">Cell wall biogenesis; cell wall polysaccharide biosynthesis.</text>
</comment>
<dbReference type="InterPro" id="IPR010275">
    <property type="entry name" value="MepK"/>
</dbReference>
<keyword evidence="13" id="KW-1185">Reference proteome</keyword>
<dbReference type="Proteomes" id="UP000183447">
    <property type="component" value="Unassembled WGS sequence"/>
</dbReference>
<dbReference type="InterPro" id="IPR009045">
    <property type="entry name" value="Zn_M74/Hedgehog-like"/>
</dbReference>
<keyword evidence="7" id="KW-0862">Zinc</keyword>
<evidence type="ECO:0000256" key="9">
    <source>
        <dbReference type="ARBA" id="ARBA00023316"/>
    </source>
</evidence>
<dbReference type="SUPFAM" id="SSF55166">
    <property type="entry name" value="Hedgehog/DD-peptidase"/>
    <property type="match status" value="1"/>
</dbReference>
<evidence type="ECO:0000256" key="8">
    <source>
        <dbReference type="ARBA" id="ARBA00023049"/>
    </source>
</evidence>
<keyword evidence="8" id="KW-0482">Metalloprotease</keyword>
<keyword evidence="6" id="KW-0378">Hydrolase</keyword>
<accession>A0A1K2HXJ8</accession>
<evidence type="ECO:0000313" key="13">
    <source>
        <dbReference type="Proteomes" id="UP000183447"/>
    </source>
</evidence>
<dbReference type="CDD" id="cd14844">
    <property type="entry name" value="Zn-DD-carboxypeptidase_like"/>
    <property type="match status" value="1"/>
</dbReference>
<dbReference type="GO" id="GO:0008237">
    <property type="term" value="F:metallopeptidase activity"/>
    <property type="evidence" value="ECO:0007669"/>
    <property type="project" value="UniProtKB-KW"/>
</dbReference>
<dbReference type="PANTHER" id="PTHR37425:SF1">
    <property type="entry name" value="OUTER MEMBRANE PROTEIN"/>
    <property type="match status" value="1"/>
</dbReference>
<evidence type="ECO:0000256" key="7">
    <source>
        <dbReference type="ARBA" id="ARBA00022833"/>
    </source>
</evidence>
<proteinExistence type="inferred from homology"/>
<organism evidence="12 13">
    <name type="scientific">Devosia enhydra</name>
    <dbReference type="NCBI Taxonomy" id="665118"/>
    <lineage>
        <taxon>Bacteria</taxon>
        <taxon>Pseudomonadati</taxon>
        <taxon>Pseudomonadota</taxon>
        <taxon>Alphaproteobacteria</taxon>
        <taxon>Hyphomicrobiales</taxon>
        <taxon>Devosiaceae</taxon>
        <taxon>Devosia</taxon>
    </lineage>
</organism>
<dbReference type="EMBL" id="FPKU01000001">
    <property type="protein sequence ID" value="SFZ83682.1"/>
    <property type="molecule type" value="Genomic_DNA"/>
</dbReference>
<dbReference type="GO" id="GO:0046872">
    <property type="term" value="F:metal ion binding"/>
    <property type="evidence" value="ECO:0007669"/>
    <property type="project" value="UniProtKB-KW"/>
</dbReference>
<dbReference type="AlphaFoldDB" id="A0A1K2HXJ8"/>
<evidence type="ECO:0000256" key="5">
    <source>
        <dbReference type="ARBA" id="ARBA00022729"/>
    </source>
</evidence>
<keyword evidence="4" id="KW-0479">Metal-binding</keyword>
<dbReference type="GO" id="GO:0006508">
    <property type="term" value="P:proteolysis"/>
    <property type="evidence" value="ECO:0007669"/>
    <property type="project" value="UniProtKB-KW"/>
</dbReference>
<keyword evidence="9" id="KW-0961">Cell wall biogenesis/degradation</keyword>
<protein>
    <recommendedName>
        <fullName evidence="11">Murein endopeptidase K</fullName>
    </recommendedName>
</protein>
<evidence type="ECO:0000256" key="2">
    <source>
        <dbReference type="ARBA" id="ARBA00004776"/>
    </source>
</evidence>
<evidence type="ECO:0000256" key="1">
    <source>
        <dbReference type="ARBA" id="ARBA00001947"/>
    </source>
</evidence>
<evidence type="ECO:0000256" key="3">
    <source>
        <dbReference type="ARBA" id="ARBA00022670"/>
    </source>
</evidence>
<keyword evidence="3" id="KW-0645">Protease</keyword>
<comment type="cofactor">
    <cofactor evidence="1">
        <name>Zn(2+)</name>
        <dbReference type="ChEBI" id="CHEBI:29105"/>
    </cofactor>
</comment>